<protein>
    <submittedName>
        <fullName evidence="2">Uncharacterized protein</fullName>
    </submittedName>
</protein>
<organism evidence="2 3">
    <name type="scientific">Favolaschia claudopus</name>
    <dbReference type="NCBI Taxonomy" id="2862362"/>
    <lineage>
        <taxon>Eukaryota</taxon>
        <taxon>Fungi</taxon>
        <taxon>Dikarya</taxon>
        <taxon>Basidiomycota</taxon>
        <taxon>Agaricomycotina</taxon>
        <taxon>Agaricomycetes</taxon>
        <taxon>Agaricomycetidae</taxon>
        <taxon>Agaricales</taxon>
        <taxon>Marasmiineae</taxon>
        <taxon>Mycenaceae</taxon>
        <taxon>Favolaschia</taxon>
    </lineage>
</organism>
<feature type="compositionally biased region" description="Basic residues" evidence="1">
    <location>
        <begin position="7"/>
        <end position="30"/>
    </location>
</feature>
<evidence type="ECO:0000313" key="3">
    <source>
        <dbReference type="Proteomes" id="UP001362999"/>
    </source>
</evidence>
<dbReference type="Proteomes" id="UP001362999">
    <property type="component" value="Unassembled WGS sequence"/>
</dbReference>
<feature type="region of interest" description="Disordered" evidence="1">
    <location>
        <begin position="1"/>
        <end position="55"/>
    </location>
</feature>
<reference evidence="2 3" key="1">
    <citation type="journal article" date="2024" name="J Genomics">
        <title>Draft genome sequencing and assembly of Favolaschia claudopus CIRM-BRFM 2984 isolated from oak limbs.</title>
        <authorList>
            <person name="Navarro D."/>
            <person name="Drula E."/>
            <person name="Chaduli D."/>
            <person name="Cazenave R."/>
            <person name="Ahrendt S."/>
            <person name="Wang J."/>
            <person name="Lipzen A."/>
            <person name="Daum C."/>
            <person name="Barry K."/>
            <person name="Grigoriev I.V."/>
            <person name="Favel A."/>
            <person name="Rosso M.N."/>
            <person name="Martin F."/>
        </authorList>
    </citation>
    <scope>NUCLEOTIDE SEQUENCE [LARGE SCALE GENOMIC DNA]</scope>
    <source>
        <strain evidence="2 3">CIRM-BRFM 2984</strain>
    </source>
</reference>
<dbReference type="AlphaFoldDB" id="A0AAV9ZSA8"/>
<gene>
    <name evidence="2" type="ORF">R3P38DRAFT_3227458</name>
</gene>
<evidence type="ECO:0000256" key="1">
    <source>
        <dbReference type="SAM" id="MobiDB-lite"/>
    </source>
</evidence>
<comment type="caution">
    <text evidence="2">The sequence shown here is derived from an EMBL/GenBank/DDBJ whole genome shotgun (WGS) entry which is preliminary data.</text>
</comment>
<name>A0AAV9ZSA8_9AGAR</name>
<accession>A0AAV9ZSA8</accession>
<sequence length="55" mass="6132">MASGPRRSPRKHTQTKKAPKKAAAKKTRSKKQAEPPLPPIDWKADESSLVWALPE</sequence>
<evidence type="ECO:0000313" key="2">
    <source>
        <dbReference type="EMBL" id="KAK6991630.1"/>
    </source>
</evidence>
<dbReference type="EMBL" id="JAWWNJ010000116">
    <property type="protein sequence ID" value="KAK6991630.1"/>
    <property type="molecule type" value="Genomic_DNA"/>
</dbReference>
<proteinExistence type="predicted"/>
<keyword evidence="3" id="KW-1185">Reference proteome</keyword>